<evidence type="ECO:0000256" key="2">
    <source>
        <dbReference type="ARBA" id="ARBA00022485"/>
    </source>
</evidence>
<keyword evidence="5" id="KW-0408">Iron</keyword>
<dbReference type="EMBL" id="CP046522">
    <property type="protein sequence ID" value="QGU94626.1"/>
    <property type="molecule type" value="Genomic_DNA"/>
</dbReference>
<reference evidence="8 9" key="1">
    <citation type="submission" date="2019-12" db="EMBL/GenBank/DDBJ databases">
        <title>Genome sequenceing of Clostridium bovifaecis.</title>
        <authorList>
            <person name="Yao Y."/>
        </authorList>
    </citation>
    <scope>NUCLEOTIDE SEQUENCE [LARGE SCALE GENOMIC DNA]</scope>
    <source>
        <strain evidence="8 9">BXX</strain>
    </source>
</reference>
<dbReference type="SFLD" id="SFLDG01387">
    <property type="entry name" value="BtrN-like_SPASM_domain_contain"/>
    <property type="match status" value="1"/>
</dbReference>
<keyword evidence="4" id="KW-0479">Metal-binding</keyword>
<dbReference type="PANTHER" id="PTHR11228">
    <property type="entry name" value="RADICAL SAM DOMAIN PROTEIN"/>
    <property type="match status" value="1"/>
</dbReference>
<comment type="cofactor">
    <cofactor evidence="1">
        <name>[4Fe-4S] cluster</name>
        <dbReference type="ChEBI" id="CHEBI:49883"/>
    </cofactor>
</comment>
<dbReference type="SFLD" id="SFLDG01386">
    <property type="entry name" value="main_SPASM_domain-containing"/>
    <property type="match status" value="1"/>
</dbReference>
<keyword evidence="2" id="KW-0004">4Fe-4S</keyword>
<keyword evidence="6" id="KW-0411">Iron-sulfur</keyword>
<dbReference type="AlphaFoldDB" id="A0A6I6EUR9"/>
<evidence type="ECO:0000256" key="3">
    <source>
        <dbReference type="ARBA" id="ARBA00022691"/>
    </source>
</evidence>
<dbReference type="SFLD" id="SFLDS00029">
    <property type="entry name" value="Radical_SAM"/>
    <property type="match status" value="2"/>
</dbReference>
<dbReference type="InterPro" id="IPR013785">
    <property type="entry name" value="Aldolase_TIM"/>
</dbReference>
<evidence type="ECO:0000259" key="7">
    <source>
        <dbReference type="PROSITE" id="PS51918"/>
    </source>
</evidence>
<feature type="domain" description="Radical SAM core" evidence="7">
    <location>
        <begin position="1"/>
        <end position="214"/>
    </location>
</feature>
<dbReference type="PROSITE" id="PS51918">
    <property type="entry name" value="RADICAL_SAM"/>
    <property type="match status" value="1"/>
</dbReference>
<dbReference type="GO" id="GO:0046872">
    <property type="term" value="F:metal ion binding"/>
    <property type="evidence" value="ECO:0007669"/>
    <property type="project" value="UniProtKB-KW"/>
</dbReference>
<evidence type="ECO:0000313" key="9">
    <source>
        <dbReference type="Proteomes" id="UP000422764"/>
    </source>
</evidence>
<dbReference type="Pfam" id="PF13186">
    <property type="entry name" value="SPASM"/>
    <property type="match status" value="1"/>
</dbReference>
<dbReference type="InterPro" id="IPR058240">
    <property type="entry name" value="rSAM_sf"/>
</dbReference>
<dbReference type="Proteomes" id="UP000422764">
    <property type="component" value="Chromosome"/>
</dbReference>
<dbReference type="InterPro" id="IPR017200">
    <property type="entry name" value="PqqE-like"/>
</dbReference>
<keyword evidence="9" id="KW-1185">Reference proteome</keyword>
<organism evidence="8 9">
    <name type="scientific">Clostridium bovifaecis</name>
    <dbReference type="NCBI Taxonomy" id="2184719"/>
    <lineage>
        <taxon>Bacteria</taxon>
        <taxon>Bacillati</taxon>
        <taxon>Bacillota</taxon>
        <taxon>Clostridia</taxon>
        <taxon>Eubacteriales</taxon>
        <taxon>Clostridiaceae</taxon>
        <taxon>Clostridium</taxon>
    </lineage>
</organism>
<dbReference type="SFLD" id="SFLDG01067">
    <property type="entry name" value="SPASM/twitch_domain_containing"/>
    <property type="match status" value="2"/>
</dbReference>
<evidence type="ECO:0000313" key="8">
    <source>
        <dbReference type="EMBL" id="QGU94626.1"/>
    </source>
</evidence>
<dbReference type="InterPro" id="IPR006638">
    <property type="entry name" value="Elp3/MiaA/NifB-like_rSAM"/>
</dbReference>
<sequence>MIVSWNITKKCNLYCKHCYRDSMLKDFKDELTTEEGEKLIREIALSGFKILILSGGEPLMRKDLLHLISFARKEGLIPVLGTNGTLITEEAAKDLKRAGIMGAGISIDSAQEDKHDGFRQTRGSFKSALNGIENCLKEKIRVQINCTVTKDNKDEILDMVEFAKEKGASAMHPFFLVEVGRGKDMADKALREQEYISLIDDILDKQLSTDIELKPTCAPQFMVRAKKKGINMRFTRGCIAGIAYCCILPNGDVNICPYLQVKAGNVKEKSFYDIWKNSEVFNKLRNYDCYEGECGRCQHISICGGCRARAYKTTGDCFQEDPMCSVCRA</sequence>
<proteinExistence type="predicted"/>
<dbReference type="CDD" id="cd21123">
    <property type="entry name" value="SPASM_MftC-like"/>
    <property type="match status" value="1"/>
</dbReference>
<dbReference type="SUPFAM" id="SSF102114">
    <property type="entry name" value="Radical SAM enzymes"/>
    <property type="match status" value="1"/>
</dbReference>
<evidence type="ECO:0000256" key="4">
    <source>
        <dbReference type="ARBA" id="ARBA00022723"/>
    </source>
</evidence>
<protein>
    <submittedName>
        <fullName evidence="8">Radical SAM protein</fullName>
    </submittedName>
</protein>
<dbReference type="Pfam" id="PF04055">
    <property type="entry name" value="Radical_SAM"/>
    <property type="match status" value="1"/>
</dbReference>
<dbReference type="InterPro" id="IPR007197">
    <property type="entry name" value="rSAM"/>
</dbReference>
<dbReference type="GO" id="GO:0003824">
    <property type="term" value="F:catalytic activity"/>
    <property type="evidence" value="ECO:0007669"/>
    <property type="project" value="InterPro"/>
</dbReference>
<keyword evidence="3" id="KW-0949">S-adenosyl-L-methionine</keyword>
<dbReference type="PIRSF" id="PIRSF037420">
    <property type="entry name" value="PQQ_syn_pqqE"/>
    <property type="match status" value="1"/>
</dbReference>
<evidence type="ECO:0000256" key="5">
    <source>
        <dbReference type="ARBA" id="ARBA00023004"/>
    </source>
</evidence>
<dbReference type="Gene3D" id="3.20.20.70">
    <property type="entry name" value="Aldolase class I"/>
    <property type="match status" value="1"/>
</dbReference>
<gene>
    <name evidence="8" type="ORF">GOM49_05490</name>
</gene>
<dbReference type="PANTHER" id="PTHR11228:SF34">
    <property type="entry name" value="TUNGSTEN-CONTAINING ALDEHYDE FERREDOXIN OXIDOREDUCTASE COFACTOR MODIFYING PROTEIN"/>
    <property type="match status" value="1"/>
</dbReference>
<dbReference type="GO" id="GO:0051539">
    <property type="term" value="F:4 iron, 4 sulfur cluster binding"/>
    <property type="evidence" value="ECO:0007669"/>
    <property type="project" value="UniProtKB-KW"/>
</dbReference>
<dbReference type="InterPro" id="IPR034391">
    <property type="entry name" value="AdoMet-like_SPASM_containing"/>
</dbReference>
<dbReference type="SMART" id="SM00729">
    <property type="entry name" value="Elp3"/>
    <property type="match status" value="1"/>
</dbReference>
<dbReference type="InterPro" id="IPR023885">
    <property type="entry name" value="4Fe4S-binding_SPASM_dom"/>
</dbReference>
<dbReference type="CDD" id="cd01335">
    <property type="entry name" value="Radical_SAM"/>
    <property type="match status" value="1"/>
</dbReference>
<evidence type="ECO:0000256" key="6">
    <source>
        <dbReference type="ARBA" id="ARBA00023014"/>
    </source>
</evidence>
<accession>A0A6I6EUR9</accession>
<name>A0A6I6EUR9_9CLOT</name>
<dbReference type="InterPro" id="IPR050377">
    <property type="entry name" value="Radical_SAM_PqqE_MftC-like"/>
</dbReference>
<evidence type="ECO:0000256" key="1">
    <source>
        <dbReference type="ARBA" id="ARBA00001966"/>
    </source>
</evidence>